<feature type="transmembrane region" description="Helical" evidence="1">
    <location>
        <begin position="233"/>
        <end position="255"/>
    </location>
</feature>
<keyword evidence="3" id="KW-1185">Reference proteome</keyword>
<comment type="caution">
    <text evidence="2">The sequence shown here is derived from an EMBL/GenBank/DDBJ whole genome shotgun (WGS) entry which is preliminary data.</text>
</comment>
<protein>
    <submittedName>
        <fullName evidence="2">ABC transporter permease</fullName>
    </submittedName>
</protein>
<feature type="transmembrane region" description="Helical" evidence="1">
    <location>
        <begin position="62"/>
        <end position="79"/>
    </location>
</feature>
<reference evidence="2 3" key="1">
    <citation type="journal article" date="2015" name="Genome Announc.">
        <title>Expanding the biotechnology potential of lactobacilli through comparative genomics of 213 strains and associated genera.</title>
        <authorList>
            <person name="Sun Z."/>
            <person name="Harris H.M."/>
            <person name="McCann A."/>
            <person name="Guo C."/>
            <person name="Argimon S."/>
            <person name="Zhang W."/>
            <person name="Yang X."/>
            <person name="Jeffery I.B."/>
            <person name="Cooney J.C."/>
            <person name="Kagawa T.F."/>
            <person name="Liu W."/>
            <person name="Song Y."/>
            <person name="Salvetti E."/>
            <person name="Wrobel A."/>
            <person name="Rasinkangas P."/>
            <person name="Parkhill J."/>
            <person name="Rea M.C."/>
            <person name="O'Sullivan O."/>
            <person name="Ritari J."/>
            <person name="Douillard F.P."/>
            <person name="Paul Ross R."/>
            <person name="Yang R."/>
            <person name="Briner A.E."/>
            <person name="Felis G.E."/>
            <person name="de Vos W.M."/>
            <person name="Barrangou R."/>
            <person name="Klaenhammer T.R."/>
            <person name="Caufield P.W."/>
            <person name="Cui Y."/>
            <person name="Zhang H."/>
            <person name="O'Toole P.W."/>
        </authorList>
    </citation>
    <scope>NUCLEOTIDE SEQUENCE [LARGE SCALE GENOMIC DNA]</scope>
    <source>
        <strain evidence="2 3">DSM 5007</strain>
    </source>
</reference>
<evidence type="ECO:0000313" key="2">
    <source>
        <dbReference type="EMBL" id="KRM10506.1"/>
    </source>
</evidence>
<keyword evidence="1" id="KW-1133">Transmembrane helix</keyword>
<keyword evidence="1" id="KW-0472">Membrane</keyword>
<keyword evidence="1" id="KW-0812">Transmembrane</keyword>
<evidence type="ECO:0000256" key="1">
    <source>
        <dbReference type="SAM" id="Phobius"/>
    </source>
</evidence>
<name>A0A0R1VY68_9LACO</name>
<accession>A0A0R1VY68</accession>
<gene>
    <name evidence="2" type="ORF">FD16_GL001209</name>
</gene>
<organism evidence="2 3">
    <name type="scientific">Paucilactobacillus suebicus DSM 5007 = KCTC 3549</name>
    <dbReference type="NCBI Taxonomy" id="1423807"/>
    <lineage>
        <taxon>Bacteria</taxon>
        <taxon>Bacillati</taxon>
        <taxon>Bacillota</taxon>
        <taxon>Bacilli</taxon>
        <taxon>Lactobacillales</taxon>
        <taxon>Lactobacillaceae</taxon>
        <taxon>Paucilactobacillus</taxon>
    </lineage>
</organism>
<dbReference type="STRING" id="1423807.FD16_GL001209"/>
<feature type="transmembrane region" description="Helical" evidence="1">
    <location>
        <begin position="100"/>
        <end position="130"/>
    </location>
</feature>
<dbReference type="EMBL" id="AZGF01000028">
    <property type="protein sequence ID" value="KRM10506.1"/>
    <property type="molecule type" value="Genomic_DNA"/>
</dbReference>
<dbReference type="Proteomes" id="UP000051820">
    <property type="component" value="Unassembled WGS sequence"/>
</dbReference>
<proteinExistence type="predicted"/>
<feature type="transmembrane region" description="Helical" evidence="1">
    <location>
        <begin position="184"/>
        <end position="201"/>
    </location>
</feature>
<feature type="transmembrane region" description="Helical" evidence="1">
    <location>
        <begin position="30"/>
        <end position="50"/>
    </location>
</feature>
<dbReference type="PATRIC" id="fig|1423807.3.peg.1231"/>
<sequence length="267" mass="29964">MKVFMKRRGLKMTSMTSLISGLFRQRNRNVYLATGISLLVLLVTAGYTLLHGLSLSNIGGDYGVIMTLAMIAMLFILAVQNERVWTHNSYRLIPISDTKLYIGNMIATILSFIYFSVIQIVILIICNIGSYSVFGSISNHELLVLSSGSLMFILSFTFVWVFISMVNLILKSIAAFLPEIRQRLFRVLISLGVVVVVLYIFNTIEGFFGKFALQSHSLNFNGSADINLRISEVFGVGTLYFAVIIVIMSLINIYLLEHWVETKTTTN</sequence>
<feature type="transmembrane region" description="Helical" evidence="1">
    <location>
        <begin position="142"/>
        <end position="163"/>
    </location>
</feature>
<evidence type="ECO:0000313" key="3">
    <source>
        <dbReference type="Proteomes" id="UP000051820"/>
    </source>
</evidence>
<dbReference type="AlphaFoldDB" id="A0A0R1VY68"/>